<keyword evidence="6" id="KW-1185">Reference proteome</keyword>
<dbReference type="SUPFAM" id="SSF56784">
    <property type="entry name" value="HAD-like"/>
    <property type="match status" value="1"/>
</dbReference>
<evidence type="ECO:0000256" key="2">
    <source>
        <dbReference type="ARBA" id="ARBA00006171"/>
    </source>
</evidence>
<proteinExistence type="inferred from homology"/>
<comment type="similarity">
    <text evidence="2">Belongs to the HAD-like hydrolase superfamily. CbbY/CbbZ/Gph/YieH family.</text>
</comment>
<dbReference type="RefSeq" id="WP_188867183.1">
    <property type="nucleotide sequence ID" value="NZ_BMNW01000007.1"/>
</dbReference>
<evidence type="ECO:0000256" key="3">
    <source>
        <dbReference type="ARBA" id="ARBA00022723"/>
    </source>
</evidence>
<comment type="cofactor">
    <cofactor evidence="1">
        <name>Mg(2+)</name>
        <dbReference type="ChEBI" id="CHEBI:18420"/>
    </cofactor>
</comment>
<evidence type="ECO:0000313" key="6">
    <source>
        <dbReference type="Proteomes" id="UP000616499"/>
    </source>
</evidence>
<dbReference type="Gene3D" id="1.10.150.240">
    <property type="entry name" value="Putative phosphatase, domain 2"/>
    <property type="match status" value="1"/>
</dbReference>
<protein>
    <submittedName>
        <fullName evidence="5">Haloacid dehalogenase</fullName>
    </submittedName>
</protein>
<accession>A0ABQ2GZI2</accession>
<keyword evidence="4" id="KW-0460">Magnesium</keyword>
<dbReference type="SFLD" id="SFLDG01129">
    <property type="entry name" value="C1.5:_HAD__Beta-PGM__Phosphata"/>
    <property type="match status" value="1"/>
</dbReference>
<dbReference type="Pfam" id="PF13419">
    <property type="entry name" value="HAD_2"/>
    <property type="match status" value="1"/>
</dbReference>
<dbReference type="Gene3D" id="3.40.50.1000">
    <property type="entry name" value="HAD superfamily/HAD-like"/>
    <property type="match status" value="1"/>
</dbReference>
<dbReference type="InterPro" id="IPR036412">
    <property type="entry name" value="HAD-like_sf"/>
</dbReference>
<dbReference type="InterPro" id="IPR023198">
    <property type="entry name" value="PGP-like_dom2"/>
</dbReference>
<dbReference type="InterPro" id="IPR023214">
    <property type="entry name" value="HAD_sf"/>
</dbReference>
<evidence type="ECO:0000256" key="1">
    <source>
        <dbReference type="ARBA" id="ARBA00001946"/>
    </source>
</evidence>
<name>A0ABQ2GZI2_9PSED</name>
<sequence length="223" mass="24498">MKFEALIFDCDGVLIDSEILVCRIAAEELTKLGYSITTEQVIQRFAGRPDHEMRAEIEQEWGQPIPEGYRESVNARTVESYATELKIMPRLMEALDQIDLPICVASSSFPEKLRLGLETVGLYERFMPNVVSATLVARGKPEPDVFLFAAGWMKTSPKKCLVLEDSVAGVTSAVRAGMHVLGFTGGAHCDAGHRQRLLDAGASSVFCDMSELPSLVEKMNALS</sequence>
<dbReference type="PANTHER" id="PTHR46193:SF10">
    <property type="entry name" value="6-PHOSPHOGLUCONATE PHOSPHATASE"/>
    <property type="match status" value="1"/>
</dbReference>
<comment type="caution">
    <text evidence="5">The sequence shown here is derived from an EMBL/GenBank/DDBJ whole genome shotgun (WGS) entry which is preliminary data.</text>
</comment>
<dbReference type="Proteomes" id="UP000616499">
    <property type="component" value="Unassembled WGS sequence"/>
</dbReference>
<dbReference type="InterPro" id="IPR051600">
    <property type="entry name" value="Beta-PGM-like"/>
</dbReference>
<gene>
    <name evidence="5" type="ORF">GCM10009425_32600</name>
</gene>
<dbReference type="EMBL" id="BMNW01000007">
    <property type="protein sequence ID" value="GGM19195.1"/>
    <property type="molecule type" value="Genomic_DNA"/>
</dbReference>
<reference evidence="6" key="1">
    <citation type="journal article" date="2019" name="Int. J. Syst. Evol. Microbiol.">
        <title>The Global Catalogue of Microorganisms (GCM) 10K type strain sequencing project: providing services to taxonomists for standard genome sequencing and annotation.</title>
        <authorList>
            <consortium name="The Broad Institute Genomics Platform"/>
            <consortium name="The Broad Institute Genome Sequencing Center for Infectious Disease"/>
            <person name="Wu L."/>
            <person name="Ma J."/>
        </authorList>
    </citation>
    <scope>NUCLEOTIDE SEQUENCE [LARGE SCALE GENOMIC DNA]</scope>
    <source>
        <strain evidence="6">JCM 13501</strain>
    </source>
</reference>
<evidence type="ECO:0000313" key="5">
    <source>
        <dbReference type="EMBL" id="GGM19195.1"/>
    </source>
</evidence>
<evidence type="ECO:0000256" key="4">
    <source>
        <dbReference type="ARBA" id="ARBA00022842"/>
    </source>
</evidence>
<dbReference type="PANTHER" id="PTHR46193">
    <property type="entry name" value="6-PHOSPHOGLUCONATE PHOSPHATASE"/>
    <property type="match status" value="1"/>
</dbReference>
<dbReference type="CDD" id="cd07526">
    <property type="entry name" value="HAD_BPGM_like"/>
    <property type="match status" value="1"/>
</dbReference>
<dbReference type="NCBIfam" id="TIGR01509">
    <property type="entry name" value="HAD-SF-IA-v3"/>
    <property type="match status" value="1"/>
</dbReference>
<dbReference type="InterPro" id="IPR006439">
    <property type="entry name" value="HAD-SF_hydro_IA"/>
</dbReference>
<keyword evidence="3" id="KW-0479">Metal-binding</keyword>
<organism evidence="5 6">
    <name type="scientific">Pseudomonas asuensis</name>
    <dbReference type="NCBI Taxonomy" id="1825787"/>
    <lineage>
        <taxon>Bacteria</taxon>
        <taxon>Pseudomonadati</taxon>
        <taxon>Pseudomonadota</taxon>
        <taxon>Gammaproteobacteria</taxon>
        <taxon>Pseudomonadales</taxon>
        <taxon>Pseudomonadaceae</taxon>
        <taxon>Pseudomonas</taxon>
    </lineage>
</organism>
<dbReference type="InterPro" id="IPR041492">
    <property type="entry name" value="HAD_2"/>
</dbReference>
<dbReference type="SFLD" id="SFLDS00003">
    <property type="entry name" value="Haloacid_Dehalogenase"/>
    <property type="match status" value="1"/>
</dbReference>